<reference evidence="2" key="3">
    <citation type="submission" date="2015-02" db="UniProtKB">
        <authorList>
            <consortium name="EnsemblProtists"/>
        </authorList>
    </citation>
    <scope>IDENTIFICATION</scope>
    <source>
        <strain evidence="2">DAOM BR144</strain>
    </source>
</reference>
<dbReference type="eggNOG" id="ENOG502SIAN">
    <property type="taxonomic scope" value="Eukaryota"/>
</dbReference>
<dbReference type="EMBL" id="GL376626">
    <property type="status" value="NOT_ANNOTATED_CDS"/>
    <property type="molecule type" value="Genomic_DNA"/>
</dbReference>
<dbReference type="HOGENOM" id="CLU_1558353_0_0_1"/>
<evidence type="ECO:0000313" key="2">
    <source>
        <dbReference type="EnsemblProtists" id="PYU1_T001284"/>
    </source>
</evidence>
<keyword evidence="3" id="KW-1185">Reference proteome</keyword>
<evidence type="ECO:0000256" key="1">
    <source>
        <dbReference type="SAM" id="Phobius"/>
    </source>
</evidence>
<dbReference type="EnsemblProtists" id="PYU1_T001284">
    <property type="protein sequence ID" value="PYU1_T001284"/>
    <property type="gene ID" value="PYU1_G001284"/>
</dbReference>
<dbReference type="InParanoid" id="K3W8J3"/>
<accession>K3W8J3</accession>
<dbReference type="Proteomes" id="UP000019132">
    <property type="component" value="Unassembled WGS sequence"/>
</dbReference>
<dbReference type="AlphaFoldDB" id="K3W8J3"/>
<dbReference type="VEuPathDB" id="FungiDB:PYU1_G001284"/>
<reference evidence="3" key="2">
    <citation type="submission" date="2010-04" db="EMBL/GenBank/DDBJ databases">
        <authorList>
            <person name="Buell R."/>
            <person name="Hamilton J."/>
            <person name="Hostetler J."/>
        </authorList>
    </citation>
    <scope>NUCLEOTIDE SEQUENCE [LARGE SCALE GENOMIC DNA]</scope>
    <source>
        <strain evidence="3">DAOM:BR144</strain>
    </source>
</reference>
<feature type="transmembrane region" description="Helical" evidence="1">
    <location>
        <begin position="15"/>
        <end position="37"/>
    </location>
</feature>
<reference evidence="3" key="1">
    <citation type="journal article" date="2010" name="Genome Biol.">
        <title>Genome sequence of the necrotrophic plant pathogen Pythium ultimum reveals original pathogenicity mechanisms and effector repertoire.</title>
        <authorList>
            <person name="Levesque C.A."/>
            <person name="Brouwer H."/>
            <person name="Cano L."/>
            <person name="Hamilton J.P."/>
            <person name="Holt C."/>
            <person name="Huitema E."/>
            <person name="Raffaele S."/>
            <person name="Robideau G.P."/>
            <person name="Thines M."/>
            <person name="Win J."/>
            <person name="Zerillo M.M."/>
            <person name="Beakes G.W."/>
            <person name="Boore J.L."/>
            <person name="Busam D."/>
            <person name="Dumas B."/>
            <person name="Ferriera S."/>
            <person name="Fuerstenberg S.I."/>
            <person name="Gachon C.M."/>
            <person name="Gaulin E."/>
            <person name="Govers F."/>
            <person name="Grenville-Briggs L."/>
            <person name="Horner N."/>
            <person name="Hostetler J."/>
            <person name="Jiang R.H."/>
            <person name="Johnson J."/>
            <person name="Krajaejun T."/>
            <person name="Lin H."/>
            <person name="Meijer H.J."/>
            <person name="Moore B."/>
            <person name="Morris P."/>
            <person name="Phuntmart V."/>
            <person name="Puiu D."/>
            <person name="Shetty J."/>
            <person name="Stajich J.E."/>
            <person name="Tripathy S."/>
            <person name="Wawra S."/>
            <person name="van West P."/>
            <person name="Whitty B.R."/>
            <person name="Coutinho P.M."/>
            <person name="Henrissat B."/>
            <person name="Martin F."/>
            <person name="Thomas P.D."/>
            <person name="Tyler B.M."/>
            <person name="De Vries R.P."/>
            <person name="Kamoun S."/>
            <person name="Yandell M."/>
            <person name="Tisserat N."/>
            <person name="Buell C.R."/>
        </authorList>
    </citation>
    <scope>NUCLEOTIDE SEQUENCE</scope>
    <source>
        <strain evidence="3">DAOM:BR144</strain>
    </source>
</reference>
<keyword evidence="1" id="KW-0812">Transmembrane</keyword>
<proteinExistence type="predicted"/>
<dbReference type="OMA" id="VEANDLW"/>
<keyword evidence="1" id="KW-0472">Membrane</keyword>
<evidence type="ECO:0000313" key="3">
    <source>
        <dbReference type="Proteomes" id="UP000019132"/>
    </source>
</evidence>
<protein>
    <submittedName>
        <fullName evidence="2">Uncharacterized protein</fullName>
    </submittedName>
</protein>
<sequence>MNSWRPHEVLGGSSAFVWAQLSPLLITLVVIFAYIVYCKVHRYLYPEKYRVQRSSNTTGASGREEAALLHKRVLTLFEIATGAELESKFGVLSSYKNYLFIKGMKFASADGIYSNGFVIVNGKYLVEANDLWAILLMKLLRKRYTNVYVYEITGSTVQQTAKLVYPHTFTLTDLWYLNVKVLS</sequence>
<name>K3W8J3_GLOUD</name>
<organism evidence="2 3">
    <name type="scientific">Globisporangium ultimum (strain ATCC 200006 / CBS 805.95 / DAOM BR144)</name>
    <name type="common">Pythium ultimum</name>
    <dbReference type="NCBI Taxonomy" id="431595"/>
    <lineage>
        <taxon>Eukaryota</taxon>
        <taxon>Sar</taxon>
        <taxon>Stramenopiles</taxon>
        <taxon>Oomycota</taxon>
        <taxon>Peronosporomycetes</taxon>
        <taxon>Pythiales</taxon>
        <taxon>Pythiaceae</taxon>
        <taxon>Globisporangium</taxon>
    </lineage>
</organism>
<keyword evidence="1" id="KW-1133">Transmembrane helix</keyword>